<dbReference type="PATRIC" id="fig|1121362.3.peg.2279"/>
<dbReference type="CDD" id="cd05379">
    <property type="entry name" value="CAP_bacterial"/>
    <property type="match status" value="1"/>
</dbReference>
<accession>M1NPD5</accession>
<dbReference type="AlphaFoldDB" id="M1NPD5"/>
<evidence type="ECO:0000313" key="5">
    <source>
        <dbReference type="Proteomes" id="UP000011723"/>
    </source>
</evidence>
<keyword evidence="5" id="KW-1185">Reference proteome</keyword>
<dbReference type="KEGG" id="chn:A605_11240"/>
<evidence type="ECO:0000313" key="4">
    <source>
        <dbReference type="EMBL" id="AGF73248.1"/>
    </source>
</evidence>
<organism evidence="4 5">
    <name type="scientific">Corynebacterium halotolerans YIM 70093 = DSM 44683</name>
    <dbReference type="NCBI Taxonomy" id="1121362"/>
    <lineage>
        <taxon>Bacteria</taxon>
        <taxon>Bacillati</taxon>
        <taxon>Actinomycetota</taxon>
        <taxon>Actinomycetes</taxon>
        <taxon>Mycobacteriales</taxon>
        <taxon>Corynebacteriaceae</taxon>
        <taxon>Corynebacterium</taxon>
    </lineage>
</organism>
<dbReference type="InterPro" id="IPR014044">
    <property type="entry name" value="CAP_dom"/>
</dbReference>
<dbReference type="eggNOG" id="COG2340">
    <property type="taxonomic scope" value="Bacteria"/>
</dbReference>
<dbReference type="PANTHER" id="PTHR31157:SF1">
    <property type="entry name" value="SCP DOMAIN-CONTAINING PROTEIN"/>
    <property type="match status" value="1"/>
</dbReference>
<evidence type="ECO:0000256" key="1">
    <source>
        <dbReference type="SAM" id="MobiDB-lite"/>
    </source>
</evidence>
<protein>
    <recommendedName>
        <fullName evidence="3">SCP domain-containing protein</fullName>
    </recommendedName>
</protein>
<name>M1NPD5_9CORY</name>
<dbReference type="InterPro" id="IPR035940">
    <property type="entry name" value="CAP_sf"/>
</dbReference>
<dbReference type="EMBL" id="CP003697">
    <property type="protein sequence ID" value="AGF73248.1"/>
    <property type="molecule type" value="Genomic_DNA"/>
</dbReference>
<dbReference type="HOGENOM" id="CLU_048111_3_2_11"/>
<evidence type="ECO:0000259" key="3">
    <source>
        <dbReference type="SMART" id="SM00198"/>
    </source>
</evidence>
<dbReference type="SUPFAM" id="SSF55797">
    <property type="entry name" value="PR-1-like"/>
    <property type="match status" value="1"/>
</dbReference>
<keyword evidence="2" id="KW-0732">Signal</keyword>
<feature type="chain" id="PRO_5004016038" description="SCP domain-containing protein" evidence="2">
    <location>
        <begin position="24"/>
        <end position="158"/>
    </location>
</feature>
<proteinExistence type="predicted"/>
<feature type="region of interest" description="Disordered" evidence="1">
    <location>
        <begin position="23"/>
        <end position="46"/>
    </location>
</feature>
<feature type="compositionally biased region" description="Low complexity" evidence="1">
    <location>
        <begin position="23"/>
        <end position="37"/>
    </location>
</feature>
<feature type="signal peptide" evidence="2">
    <location>
        <begin position="1"/>
        <end position="23"/>
    </location>
</feature>
<dbReference type="PANTHER" id="PTHR31157">
    <property type="entry name" value="SCP DOMAIN-CONTAINING PROTEIN"/>
    <property type="match status" value="1"/>
</dbReference>
<dbReference type="Pfam" id="PF00188">
    <property type="entry name" value="CAP"/>
    <property type="match status" value="1"/>
</dbReference>
<dbReference type="Proteomes" id="UP000011723">
    <property type="component" value="Chromosome"/>
</dbReference>
<gene>
    <name evidence="4" type="ORF">A605_11240</name>
</gene>
<feature type="domain" description="SCP" evidence="3">
    <location>
        <begin position="47"/>
        <end position="157"/>
    </location>
</feature>
<dbReference type="Gene3D" id="3.40.33.10">
    <property type="entry name" value="CAP"/>
    <property type="match status" value="1"/>
</dbReference>
<evidence type="ECO:0000256" key="2">
    <source>
        <dbReference type="SAM" id="SignalP"/>
    </source>
</evidence>
<dbReference type="RefSeq" id="WP_015401664.1">
    <property type="nucleotide sequence ID" value="NC_020302.1"/>
</dbReference>
<feature type="region of interest" description="Disordered" evidence="1">
    <location>
        <begin position="63"/>
        <end position="82"/>
    </location>
</feature>
<dbReference type="SMART" id="SM00198">
    <property type="entry name" value="SCP"/>
    <property type="match status" value="1"/>
</dbReference>
<dbReference type="STRING" id="1121362.A605_11240"/>
<sequence length="158" mass="16769">MKKKMMTLAVAAALAVGAAPAHAQSSSSSLPQTAPSPVTAPDRDTSAVEAEIIRLTNEERATRGLDPLVQDSTLSENSRQWSGQMAGDGNFRHSTGWNVAENIAYTTAPDVDAATFVDMWMNSPGHRANILNPDHTRIGVGLAVSDDGATYATQQFSR</sequence>
<reference evidence="4 5" key="1">
    <citation type="journal article" date="2012" name="Stand. Genomic Sci.">
        <title>Genome sequence of the halotolerant bacterium Corynebacterium halotolerans type strain YIM 70093(T) (= DSM 44683(T)).</title>
        <authorList>
            <person name="Ruckert C."/>
            <person name="Albersmeier A."/>
            <person name="Al-Dilaimi A."/>
            <person name="Niehaus K."/>
            <person name="Szczepanowski R."/>
            <person name="Kalinowski J."/>
        </authorList>
    </citation>
    <scope>NUCLEOTIDE SEQUENCE [LARGE SCALE GENOMIC DNA]</scope>
    <source>
        <strain evidence="4">YIM 70093</strain>
    </source>
</reference>
<feature type="compositionally biased region" description="Polar residues" evidence="1">
    <location>
        <begin position="70"/>
        <end position="82"/>
    </location>
</feature>